<accession>A0ABQ1Z9M2</accession>
<keyword evidence="1" id="KW-0472">Membrane</keyword>
<keyword evidence="3" id="KW-1185">Reference proteome</keyword>
<evidence type="ECO:0000313" key="3">
    <source>
        <dbReference type="Proteomes" id="UP000600214"/>
    </source>
</evidence>
<reference evidence="3" key="1">
    <citation type="journal article" date="2019" name="Int. J. Syst. Evol. Microbiol.">
        <title>The Global Catalogue of Microorganisms (GCM) 10K type strain sequencing project: providing services to taxonomists for standard genome sequencing and annotation.</title>
        <authorList>
            <consortium name="The Broad Institute Genomics Platform"/>
            <consortium name="The Broad Institute Genome Sequencing Center for Infectious Disease"/>
            <person name="Wu L."/>
            <person name="Ma J."/>
        </authorList>
    </citation>
    <scope>NUCLEOTIDE SEQUENCE [LARGE SCALE GENOMIC DNA]</scope>
    <source>
        <strain evidence="3">CGMCC 1.15288</strain>
    </source>
</reference>
<dbReference type="RefSeq" id="WP_188938770.1">
    <property type="nucleotide sequence ID" value="NZ_BMIA01000005.1"/>
</dbReference>
<keyword evidence="1" id="KW-1133">Transmembrane helix</keyword>
<feature type="transmembrane region" description="Helical" evidence="1">
    <location>
        <begin position="38"/>
        <end position="60"/>
    </location>
</feature>
<evidence type="ECO:0000256" key="1">
    <source>
        <dbReference type="SAM" id="Phobius"/>
    </source>
</evidence>
<sequence>MKTKLHLSAIFYRSFGFYLWAIPMAAWRALGCPTARNLYVLIPALVLFKFFLQGITIYIFRRRYAHLFFFYANANLSQRQLFAAAFVADFVLFSLSMGIIQLASEWIR</sequence>
<keyword evidence="1" id="KW-0812">Transmembrane</keyword>
<dbReference type="Proteomes" id="UP000600214">
    <property type="component" value="Unassembled WGS sequence"/>
</dbReference>
<name>A0ABQ1Z9M2_9BACT</name>
<gene>
    <name evidence="2" type="ORF">GCM10007423_57740</name>
</gene>
<organism evidence="2 3">
    <name type="scientific">Dyadobacter endophyticus</name>
    <dbReference type="NCBI Taxonomy" id="1749036"/>
    <lineage>
        <taxon>Bacteria</taxon>
        <taxon>Pseudomonadati</taxon>
        <taxon>Bacteroidota</taxon>
        <taxon>Cytophagia</taxon>
        <taxon>Cytophagales</taxon>
        <taxon>Spirosomataceae</taxon>
        <taxon>Dyadobacter</taxon>
    </lineage>
</organism>
<protein>
    <submittedName>
        <fullName evidence="2">Uncharacterized protein</fullName>
    </submittedName>
</protein>
<dbReference type="EMBL" id="BMIA01000005">
    <property type="protein sequence ID" value="GGH52867.1"/>
    <property type="molecule type" value="Genomic_DNA"/>
</dbReference>
<comment type="caution">
    <text evidence="2">The sequence shown here is derived from an EMBL/GenBank/DDBJ whole genome shotgun (WGS) entry which is preliminary data.</text>
</comment>
<feature type="transmembrane region" description="Helical" evidence="1">
    <location>
        <begin position="81"/>
        <end position="103"/>
    </location>
</feature>
<proteinExistence type="predicted"/>
<evidence type="ECO:0000313" key="2">
    <source>
        <dbReference type="EMBL" id="GGH52867.1"/>
    </source>
</evidence>
<feature type="transmembrane region" description="Helical" evidence="1">
    <location>
        <begin position="7"/>
        <end position="26"/>
    </location>
</feature>